<sequence>MQTAVDLEYPFEGRWLTQNSPADRVPSHGTALFASSYAIDFVPVDDRGRTAPFTFASLLRPEPAEQFPGFGRPILAPAEGVVVGVHDTEVDHPAFRGLPSVGYALTQRRRAAAGWQALAGNHVFIELRDGPVVEVCHLQRHSVRVQVGQRVRVGEVLGRCGNSGNSTEPHVHLQAIDRPDVRRATAVPITFGGRVPRNGEVVDQRTAR</sequence>
<comment type="caution">
    <text evidence="2">The sequence shown here is derived from an EMBL/GenBank/DDBJ whole genome shotgun (WGS) entry which is preliminary data.</text>
</comment>
<gene>
    <name evidence="2" type="ORF">NCI01_01560</name>
</gene>
<dbReference type="PANTHER" id="PTHR21666">
    <property type="entry name" value="PEPTIDASE-RELATED"/>
    <property type="match status" value="1"/>
</dbReference>
<feature type="domain" description="M23ase beta-sheet core" evidence="1">
    <location>
        <begin position="112"/>
        <end position="175"/>
    </location>
</feature>
<dbReference type="SUPFAM" id="SSF51261">
    <property type="entry name" value="Duplicated hybrid motif"/>
    <property type="match status" value="1"/>
</dbReference>
<dbReference type="PANTHER" id="PTHR21666:SF270">
    <property type="entry name" value="MUREIN HYDROLASE ACTIVATOR ENVC"/>
    <property type="match status" value="1"/>
</dbReference>
<dbReference type="InterPro" id="IPR011055">
    <property type="entry name" value="Dup_hybrid_motif"/>
</dbReference>
<evidence type="ECO:0000313" key="2">
    <source>
        <dbReference type="EMBL" id="MCP3420472.1"/>
    </source>
</evidence>
<organism evidence="2 3">
    <name type="scientific">Nocardioides pinisoli</name>
    <dbReference type="NCBI Taxonomy" id="2950279"/>
    <lineage>
        <taxon>Bacteria</taxon>
        <taxon>Bacillati</taxon>
        <taxon>Actinomycetota</taxon>
        <taxon>Actinomycetes</taxon>
        <taxon>Propionibacteriales</taxon>
        <taxon>Nocardioidaceae</taxon>
        <taxon>Nocardioides</taxon>
    </lineage>
</organism>
<dbReference type="Pfam" id="PF01551">
    <property type="entry name" value="Peptidase_M23"/>
    <property type="match status" value="1"/>
</dbReference>
<proteinExistence type="predicted"/>
<dbReference type="RefSeq" id="WP_254179706.1">
    <property type="nucleotide sequence ID" value="NZ_JANARS010000001.1"/>
</dbReference>
<evidence type="ECO:0000313" key="3">
    <source>
        <dbReference type="Proteomes" id="UP001204524"/>
    </source>
</evidence>
<dbReference type="InterPro" id="IPR016047">
    <property type="entry name" value="M23ase_b-sheet_dom"/>
</dbReference>
<protein>
    <submittedName>
        <fullName evidence="2">M23 family metallopeptidase</fullName>
    </submittedName>
</protein>
<dbReference type="EMBL" id="JANARS010000001">
    <property type="protein sequence ID" value="MCP3420472.1"/>
    <property type="molecule type" value="Genomic_DNA"/>
</dbReference>
<accession>A0ABT1KRV3</accession>
<dbReference type="Proteomes" id="UP001204524">
    <property type="component" value="Unassembled WGS sequence"/>
</dbReference>
<dbReference type="CDD" id="cd12797">
    <property type="entry name" value="M23_peptidase"/>
    <property type="match status" value="1"/>
</dbReference>
<keyword evidence="3" id="KW-1185">Reference proteome</keyword>
<name>A0ABT1KRV3_9ACTN</name>
<dbReference type="InterPro" id="IPR050570">
    <property type="entry name" value="Cell_wall_metabolism_enzyme"/>
</dbReference>
<reference evidence="2 3" key="1">
    <citation type="submission" date="2022-06" db="EMBL/GenBank/DDBJ databases">
        <authorList>
            <person name="So Y."/>
        </authorList>
    </citation>
    <scope>NUCLEOTIDE SEQUENCE [LARGE SCALE GENOMIC DNA]</scope>
    <source>
        <strain evidence="2 3">STR3</strain>
    </source>
</reference>
<evidence type="ECO:0000259" key="1">
    <source>
        <dbReference type="Pfam" id="PF01551"/>
    </source>
</evidence>
<dbReference type="Gene3D" id="2.70.70.10">
    <property type="entry name" value="Glucose Permease (Domain IIA)"/>
    <property type="match status" value="1"/>
</dbReference>